<protein>
    <submittedName>
        <fullName evidence="7">Endoglycoceramidase</fullName>
    </submittedName>
</protein>
<gene>
    <name evidence="7" type="ORF">A5779_03225</name>
</gene>
<organism evidence="7 8">
    <name type="scientific">Mycolicibacterium peregrinum</name>
    <name type="common">Mycobacterium peregrinum</name>
    <dbReference type="NCBI Taxonomy" id="43304"/>
    <lineage>
        <taxon>Bacteria</taxon>
        <taxon>Bacillati</taxon>
        <taxon>Actinomycetota</taxon>
        <taxon>Actinomycetes</taxon>
        <taxon>Mycobacteriales</taxon>
        <taxon>Mycobacteriaceae</taxon>
        <taxon>Mycolicibacterium</taxon>
    </lineage>
</organism>
<dbReference type="SUPFAM" id="SSF51445">
    <property type="entry name" value="(Trans)glycosidases"/>
    <property type="match status" value="1"/>
</dbReference>
<evidence type="ECO:0000313" key="8">
    <source>
        <dbReference type="Proteomes" id="UP000094008"/>
    </source>
</evidence>
<evidence type="ECO:0000313" key="7">
    <source>
        <dbReference type="EMBL" id="OBB86034.1"/>
    </source>
</evidence>
<dbReference type="InterPro" id="IPR048996">
    <property type="entry name" value="PGRS_rpt"/>
</dbReference>
<dbReference type="EMBL" id="LZSY01000139">
    <property type="protein sequence ID" value="OBB86034.1"/>
    <property type="molecule type" value="Genomic_DNA"/>
</dbReference>
<dbReference type="Pfam" id="PF21526">
    <property type="entry name" value="PGRS"/>
    <property type="match status" value="1"/>
</dbReference>
<dbReference type="PANTHER" id="PTHR31308">
    <property type="match status" value="1"/>
</dbReference>
<dbReference type="InterPro" id="IPR018087">
    <property type="entry name" value="Glyco_hydro_5_CS"/>
</dbReference>
<dbReference type="GO" id="GO:0000272">
    <property type="term" value="P:polysaccharide catabolic process"/>
    <property type="evidence" value="ECO:0007669"/>
    <property type="project" value="InterPro"/>
</dbReference>
<dbReference type="Gene3D" id="3.20.20.80">
    <property type="entry name" value="Glycosidases"/>
    <property type="match status" value="1"/>
</dbReference>
<accession>A0A1A0VS50</accession>
<dbReference type="InterPro" id="IPR001547">
    <property type="entry name" value="Glyco_hydro_5"/>
</dbReference>
<comment type="caution">
    <text evidence="7">The sequence shown here is derived from an EMBL/GenBank/DDBJ whole genome shotgun (WGS) entry which is preliminary data.</text>
</comment>
<sequence>MLAAARRELSGSSTSAKTVAAKAQPAPTDATAWFQQAVYTPVHDGIQNWIDSDLGRQVDGAINTVAGSYVIGNGADGTAANPDGGAGGWLLGDGGDGWSSTAAGVGGGNGGTAGFLGDGGRGGDGGAGSDGGTGGTGGFLMGLGGAGGDGGDGVAGGAGGAGGEGGSATGLAFGIGGAGGDGGSGTDGGRGGDGGDGAALLGSGGDGGNAGDGGIGGASTRLAALGGAGGNGGLFGEHGTVGHYGTRADTPARGDTSLGTTGKWITDSEGRVVILHGVNMVYKVPPYEPSASGFSDDDAQFLADNGFNVVRLGINWAAVEPEPGVYDDEYLASIQQTVQTLNAHGVYVILDMHQDTYGTTFGGEGAPEWATQTGGLPNPILGFPLTQFLNPAEQHAWDAFWSNSAASDGVGLENHYAQTWQHVAYYFKDEPGVVGYEIMNEPYPGASQMLPTMFGSPFFSAQQLTPFYNQVDAAIRSADPNTTVYFEPDADTNLGFPVYLGTIDDPNSVLSYHAYDYVSLGPLGSFPNAQLISDNAQAYAAAHGIPAFMSEFGGSSDSARIIGSMDPADQHMFGWTEWSYTGVGDITTFAPPEEEALVYDPSLPPEGDNVNTANLKTLAQPYPQVTSGTPQSWSFDDGAFDYTYSTQRADGTGNFAAGSETTIATPAVQFPHGYQVTVTGGHVVSAPNTTKLVIASDEGASEVHVVVTANPDGSAVTTV</sequence>
<dbReference type="Proteomes" id="UP000094008">
    <property type="component" value="Unassembled WGS sequence"/>
</dbReference>
<dbReference type="InterPro" id="IPR017853">
    <property type="entry name" value="GH"/>
</dbReference>
<feature type="compositionally biased region" description="Low complexity" evidence="4">
    <location>
        <begin position="10"/>
        <end position="23"/>
    </location>
</feature>
<dbReference type="OrthoDB" id="4771662at2"/>
<keyword evidence="3" id="KW-0326">Glycosidase</keyword>
<evidence type="ECO:0000256" key="2">
    <source>
        <dbReference type="ARBA" id="ARBA00022801"/>
    </source>
</evidence>
<feature type="region of interest" description="Disordered" evidence="4">
    <location>
        <begin position="1"/>
        <end position="27"/>
    </location>
</feature>
<dbReference type="PROSITE" id="PS00659">
    <property type="entry name" value="GLYCOSYL_HYDROL_F5"/>
    <property type="match status" value="1"/>
</dbReference>
<evidence type="ECO:0000256" key="4">
    <source>
        <dbReference type="SAM" id="MobiDB-lite"/>
    </source>
</evidence>
<dbReference type="InterPro" id="IPR052066">
    <property type="entry name" value="Glycosphingolipid_Hydrolases"/>
</dbReference>
<evidence type="ECO:0000256" key="1">
    <source>
        <dbReference type="ARBA" id="ARBA00005641"/>
    </source>
</evidence>
<dbReference type="Gene3D" id="2.60.40.1180">
    <property type="entry name" value="Golgi alpha-mannosidase II"/>
    <property type="match status" value="1"/>
</dbReference>
<dbReference type="Pfam" id="PF00150">
    <property type="entry name" value="Cellulase"/>
    <property type="match status" value="1"/>
</dbReference>
<feature type="domain" description="Glycoside hydrolase family 5" evidence="5">
    <location>
        <begin position="294"/>
        <end position="581"/>
    </location>
</feature>
<keyword evidence="2" id="KW-0378">Hydrolase</keyword>
<feature type="domain" description="Glycoside hydrolase family 5 C-terminal" evidence="6">
    <location>
        <begin position="621"/>
        <end position="705"/>
    </location>
</feature>
<name>A0A1A0VS50_MYCPR</name>
<dbReference type="InterPro" id="IPR041036">
    <property type="entry name" value="GH5_C"/>
</dbReference>
<dbReference type="PANTHER" id="PTHR31308:SF3">
    <property type="entry name" value="ENDOGLYCOCERAMIDASE"/>
    <property type="match status" value="1"/>
</dbReference>
<proteinExistence type="inferred from homology"/>
<dbReference type="Pfam" id="PF18564">
    <property type="entry name" value="Glyco_hydro_5_C"/>
    <property type="match status" value="1"/>
</dbReference>
<dbReference type="GO" id="GO:0016042">
    <property type="term" value="P:lipid catabolic process"/>
    <property type="evidence" value="ECO:0007669"/>
    <property type="project" value="UniProtKB-ARBA"/>
</dbReference>
<comment type="similarity">
    <text evidence="1">Belongs to the glycosyl hydrolase 5 (cellulase A) family.</text>
</comment>
<dbReference type="AlphaFoldDB" id="A0A1A0VS50"/>
<evidence type="ECO:0000259" key="6">
    <source>
        <dbReference type="Pfam" id="PF18564"/>
    </source>
</evidence>
<evidence type="ECO:0000256" key="3">
    <source>
        <dbReference type="ARBA" id="ARBA00023295"/>
    </source>
</evidence>
<dbReference type="GO" id="GO:0004553">
    <property type="term" value="F:hydrolase activity, hydrolyzing O-glycosyl compounds"/>
    <property type="evidence" value="ECO:0007669"/>
    <property type="project" value="InterPro"/>
</dbReference>
<reference evidence="8" key="1">
    <citation type="submission" date="2016-06" db="EMBL/GenBank/DDBJ databases">
        <authorList>
            <person name="Sutton G."/>
            <person name="Brinkac L."/>
            <person name="Sanka R."/>
            <person name="Adams M."/>
            <person name="Lau E."/>
            <person name="Mehaffy C."/>
            <person name="Tameris M."/>
            <person name="Hatherill M."/>
            <person name="Hanekom W."/>
            <person name="Mahomed H."/>
            <person name="Mcshane H."/>
        </authorList>
    </citation>
    <scope>NUCLEOTIDE SEQUENCE [LARGE SCALE GENOMIC DNA]</scope>
    <source>
        <strain evidence="8">852002-10433_SCH5171157</strain>
    </source>
</reference>
<dbReference type="GO" id="GO:1901136">
    <property type="term" value="P:carbohydrate derivative catabolic process"/>
    <property type="evidence" value="ECO:0007669"/>
    <property type="project" value="UniProtKB-ARBA"/>
</dbReference>
<dbReference type="InterPro" id="IPR013780">
    <property type="entry name" value="Glyco_hydro_b"/>
</dbReference>
<evidence type="ECO:0000259" key="5">
    <source>
        <dbReference type="Pfam" id="PF00150"/>
    </source>
</evidence>